<dbReference type="InterPro" id="IPR036390">
    <property type="entry name" value="WH_DNA-bd_sf"/>
</dbReference>
<dbReference type="SUPFAM" id="SSF48008">
    <property type="entry name" value="GntR ligand-binding domain-like"/>
    <property type="match status" value="1"/>
</dbReference>
<keyword evidence="1" id="KW-0805">Transcription regulation</keyword>
<evidence type="ECO:0000256" key="2">
    <source>
        <dbReference type="ARBA" id="ARBA00023125"/>
    </source>
</evidence>
<evidence type="ECO:0000313" key="6">
    <source>
        <dbReference type="Proteomes" id="UP001597108"/>
    </source>
</evidence>
<evidence type="ECO:0000259" key="4">
    <source>
        <dbReference type="PROSITE" id="PS50949"/>
    </source>
</evidence>
<dbReference type="Proteomes" id="UP001597108">
    <property type="component" value="Unassembled WGS sequence"/>
</dbReference>
<dbReference type="Pfam" id="PF07729">
    <property type="entry name" value="FCD"/>
    <property type="match status" value="1"/>
</dbReference>
<dbReference type="Gene3D" id="1.20.120.530">
    <property type="entry name" value="GntR ligand-binding domain-like"/>
    <property type="match status" value="1"/>
</dbReference>
<dbReference type="SMART" id="SM00895">
    <property type="entry name" value="FCD"/>
    <property type="match status" value="1"/>
</dbReference>
<dbReference type="PANTHER" id="PTHR43537:SF20">
    <property type="entry name" value="HTH-TYPE TRANSCRIPTIONAL REPRESSOR GLAR"/>
    <property type="match status" value="1"/>
</dbReference>
<gene>
    <name evidence="5" type="ORF">ACFQ2S_01180</name>
</gene>
<accession>A0ABW3IJI1</accession>
<evidence type="ECO:0000256" key="3">
    <source>
        <dbReference type="ARBA" id="ARBA00023163"/>
    </source>
</evidence>
<name>A0ABW3IJI1_9RHOB</name>
<evidence type="ECO:0000256" key="1">
    <source>
        <dbReference type="ARBA" id="ARBA00023015"/>
    </source>
</evidence>
<keyword evidence="2" id="KW-0238">DNA-binding</keyword>
<dbReference type="PROSITE" id="PS50949">
    <property type="entry name" value="HTH_GNTR"/>
    <property type="match status" value="1"/>
</dbReference>
<keyword evidence="6" id="KW-1185">Reference proteome</keyword>
<dbReference type="Gene3D" id="1.10.10.10">
    <property type="entry name" value="Winged helix-like DNA-binding domain superfamily/Winged helix DNA-binding domain"/>
    <property type="match status" value="1"/>
</dbReference>
<dbReference type="InterPro" id="IPR008920">
    <property type="entry name" value="TF_FadR/GntR_C"/>
</dbReference>
<dbReference type="EMBL" id="JBHTJT010000004">
    <property type="protein sequence ID" value="MFD0978254.1"/>
    <property type="molecule type" value="Genomic_DNA"/>
</dbReference>
<dbReference type="RefSeq" id="WP_386072037.1">
    <property type="nucleotide sequence ID" value="NZ_JBHTJT010000004.1"/>
</dbReference>
<dbReference type="Pfam" id="PF00392">
    <property type="entry name" value="GntR"/>
    <property type="match status" value="1"/>
</dbReference>
<comment type="caution">
    <text evidence="5">The sequence shown here is derived from an EMBL/GenBank/DDBJ whole genome shotgun (WGS) entry which is preliminary data.</text>
</comment>
<dbReference type="InterPro" id="IPR036388">
    <property type="entry name" value="WH-like_DNA-bd_sf"/>
</dbReference>
<sequence>MTQTTTLAANTEAQTLSETAYRNLKSDIIRGERVPGERLRIERLKGIYGIGPTPLREALQKLSQDGLVTSEGNRGFTVAPLDPGEFADLNLARTAIEKEALRLSIEKGDDDWEARVVAASYIMRKEDKALPSSQGGVPDSWERANAEFHTALVSACGSAWLLKIRAGLHELCERYRRASVYQKMGSRNLETEHAEIAEAVLARDTGRAVELVERHFALTASSLIKEKGTLAPAR</sequence>
<dbReference type="InterPro" id="IPR000524">
    <property type="entry name" value="Tscrpt_reg_HTH_GntR"/>
</dbReference>
<organism evidence="5 6">
    <name type="scientific">Tropicimonas aquimaris</name>
    <dbReference type="NCBI Taxonomy" id="914152"/>
    <lineage>
        <taxon>Bacteria</taxon>
        <taxon>Pseudomonadati</taxon>
        <taxon>Pseudomonadota</taxon>
        <taxon>Alphaproteobacteria</taxon>
        <taxon>Rhodobacterales</taxon>
        <taxon>Roseobacteraceae</taxon>
        <taxon>Tropicimonas</taxon>
    </lineage>
</organism>
<keyword evidence="3" id="KW-0804">Transcription</keyword>
<proteinExistence type="predicted"/>
<feature type="domain" description="HTH gntR-type" evidence="4">
    <location>
        <begin position="14"/>
        <end position="81"/>
    </location>
</feature>
<dbReference type="SMART" id="SM00345">
    <property type="entry name" value="HTH_GNTR"/>
    <property type="match status" value="1"/>
</dbReference>
<dbReference type="PANTHER" id="PTHR43537">
    <property type="entry name" value="TRANSCRIPTIONAL REGULATOR, GNTR FAMILY"/>
    <property type="match status" value="1"/>
</dbReference>
<protein>
    <submittedName>
        <fullName evidence="5">GntR family transcriptional regulator</fullName>
    </submittedName>
</protein>
<dbReference type="InterPro" id="IPR011711">
    <property type="entry name" value="GntR_C"/>
</dbReference>
<dbReference type="SUPFAM" id="SSF46785">
    <property type="entry name" value="Winged helix' DNA-binding domain"/>
    <property type="match status" value="1"/>
</dbReference>
<evidence type="ECO:0000313" key="5">
    <source>
        <dbReference type="EMBL" id="MFD0978254.1"/>
    </source>
</evidence>
<reference evidence="6" key="1">
    <citation type="journal article" date="2019" name="Int. J. Syst. Evol. Microbiol.">
        <title>The Global Catalogue of Microorganisms (GCM) 10K type strain sequencing project: providing services to taxonomists for standard genome sequencing and annotation.</title>
        <authorList>
            <consortium name="The Broad Institute Genomics Platform"/>
            <consortium name="The Broad Institute Genome Sequencing Center for Infectious Disease"/>
            <person name="Wu L."/>
            <person name="Ma J."/>
        </authorList>
    </citation>
    <scope>NUCLEOTIDE SEQUENCE [LARGE SCALE GENOMIC DNA]</scope>
    <source>
        <strain evidence="6">CCUG 60524</strain>
    </source>
</reference>